<reference evidence="1" key="1">
    <citation type="submission" date="2014-09" db="EMBL/GenBank/DDBJ databases">
        <authorList>
            <person name="Magalhaes I.L.F."/>
            <person name="Oliveira U."/>
            <person name="Santos F.R."/>
            <person name="Vidigal T.H.D.A."/>
            <person name="Brescovit A.D."/>
            <person name="Santos A.J."/>
        </authorList>
    </citation>
    <scope>NUCLEOTIDE SEQUENCE</scope>
    <source>
        <tissue evidence="1">Shoot tissue taken approximately 20 cm above the soil surface</tissue>
    </source>
</reference>
<name>A0A0A9DU75_ARUDO</name>
<reference evidence="1" key="2">
    <citation type="journal article" date="2015" name="Data Brief">
        <title>Shoot transcriptome of the giant reed, Arundo donax.</title>
        <authorList>
            <person name="Barrero R.A."/>
            <person name="Guerrero F.D."/>
            <person name="Moolhuijzen P."/>
            <person name="Goolsby J.A."/>
            <person name="Tidwell J."/>
            <person name="Bellgard S.E."/>
            <person name="Bellgard M.I."/>
        </authorList>
    </citation>
    <scope>NUCLEOTIDE SEQUENCE</scope>
    <source>
        <tissue evidence="1">Shoot tissue taken approximately 20 cm above the soil surface</tissue>
    </source>
</reference>
<accession>A0A0A9DU75</accession>
<dbReference type="AlphaFoldDB" id="A0A0A9DU75"/>
<organism evidence="1">
    <name type="scientific">Arundo donax</name>
    <name type="common">Giant reed</name>
    <name type="synonym">Donax arundinaceus</name>
    <dbReference type="NCBI Taxonomy" id="35708"/>
    <lineage>
        <taxon>Eukaryota</taxon>
        <taxon>Viridiplantae</taxon>
        <taxon>Streptophyta</taxon>
        <taxon>Embryophyta</taxon>
        <taxon>Tracheophyta</taxon>
        <taxon>Spermatophyta</taxon>
        <taxon>Magnoliopsida</taxon>
        <taxon>Liliopsida</taxon>
        <taxon>Poales</taxon>
        <taxon>Poaceae</taxon>
        <taxon>PACMAD clade</taxon>
        <taxon>Arundinoideae</taxon>
        <taxon>Arundineae</taxon>
        <taxon>Arundo</taxon>
    </lineage>
</organism>
<proteinExistence type="predicted"/>
<sequence>MSEVHETLNHHKSCGKTNKISWNHRQLSSPLVKLKENTGNCEKVSRNE</sequence>
<protein>
    <submittedName>
        <fullName evidence="1">Uncharacterized protein</fullName>
    </submittedName>
</protein>
<dbReference type="EMBL" id="GBRH01206534">
    <property type="protein sequence ID" value="JAD91361.1"/>
    <property type="molecule type" value="Transcribed_RNA"/>
</dbReference>
<evidence type="ECO:0000313" key="1">
    <source>
        <dbReference type="EMBL" id="JAD91361.1"/>
    </source>
</evidence>